<dbReference type="GO" id="GO:0032259">
    <property type="term" value="P:methylation"/>
    <property type="evidence" value="ECO:0007669"/>
    <property type="project" value="UniProtKB-KW"/>
</dbReference>
<keyword evidence="4" id="KW-0949">S-adenosyl-L-methionine</keyword>
<keyword evidence="8" id="KW-1185">Reference proteome</keyword>
<evidence type="ECO:0000313" key="7">
    <source>
        <dbReference type="EMBL" id="WHS94616.1"/>
    </source>
</evidence>
<gene>
    <name evidence="7" type="ORF">PZL22_002352</name>
</gene>
<keyword evidence="2 7" id="KW-0489">Methyltransferase</keyword>
<dbReference type="EMBL" id="CP120365">
    <property type="protein sequence ID" value="WHS94616.1"/>
    <property type="molecule type" value="Genomic_DNA"/>
</dbReference>
<dbReference type="EC" id="2.1.1.37" evidence="1"/>
<dbReference type="InterPro" id="IPR001525">
    <property type="entry name" value="C5_MeTfrase"/>
</dbReference>
<dbReference type="Gene3D" id="3.40.50.150">
    <property type="entry name" value="Vaccinia Virus protein VP39"/>
    <property type="match status" value="1"/>
</dbReference>
<dbReference type="PANTHER" id="PTHR10629">
    <property type="entry name" value="CYTOSINE-SPECIFIC METHYLTRANSFERASE"/>
    <property type="match status" value="1"/>
</dbReference>
<organism evidence="7 8">
    <name type="scientific">Sinorhizobium kummerowiae</name>
    <dbReference type="NCBI Taxonomy" id="158892"/>
    <lineage>
        <taxon>Bacteria</taxon>
        <taxon>Pseudomonadati</taxon>
        <taxon>Pseudomonadota</taxon>
        <taxon>Alphaproteobacteria</taxon>
        <taxon>Hyphomicrobiales</taxon>
        <taxon>Rhizobiaceae</taxon>
        <taxon>Sinorhizobium/Ensifer group</taxon>
        <taxon>Sinorhizobium</taxon>
    </lineage>
</organism>
<evidence type="ECO:0000256" key="2">
    <source>
        <dbReference type="ARBA" id="ARBA00022603"/>
    </source>
</evidence>
<dbReference type="Gene3D" id="3.90.120.10">
    <property type="entry name" value="DNA Methylase, subunit A, domain 2"/>
    <property type="match status" value="1"/>
</dbReference>
<protein>
    <recommendedName>
        <fullName evidence="1">DNA (cytosine-5-)-methyltransferase</fullName>
        <ecNumber evidence="1">2.1.1.37</ecNumber>
    </recommendedName>
</protein>
<evidence type="ECO:0000256" key="3">
    <source>
        <dbReference type="ARBA" id="ARBA00022679"/>
    </source>
</evidence>
<dbReference type="PRINTS" id="PR00105">
    <property type="entry name" value="C5METTRFRASE"/>
</dbReference>
<evidence type="ECO:0000256" key="4">
    <source>
        <dbReference type="ARBA" id="ARBA00022691"/>
    </source>
</evidence>
<accession>A0ABY8T9M4</accession>
<keyword evidence="5" id="KW-0680">Restriction system</keyword>
<evidence type="ECO:0000313" key="8">
    <source>
        <dbReference type="Proteomes" id="UP001233264"/>
    </source>
</evidence>
<dbReference type="SUPFAM" id="SSF53335">
    <property type="entry name" value="S-adenosyl-L-methionine-dependent methyltransferases"/>
    <property type="match status" value="1"/>
</dbReference>
<dbReference type="Pfam" id="PF00145">
    <property type="entry name" value="DNA_methylase"/>
    <property type="match status" value="1"/>
</dbReference>
<proteinExistence type="predicted"/>
<dbReference type="InterPro" id="IPR050390">
    <property type="entry name" value="C5-Methyltransferase"/>
</dbReference>
<sequence length="707" mass="76113">MFRTDLFSETSTGALMASAYVGAPLIVDSFAGGGGASTGIEMALGRSPDIAINHNPDALALHAANHPETHHLSENVYRVDPLDHLKGKHIGLAWFSPDCKHFSKAKGGKPVERNIRDLCWIIPGWIERIQKSGGRVDVVIMENVEEFKDYGPLVATDRGLMPDPERRGENFEKWCKKLRRLGGKIEFRELRACDYGAPTIRKRLFVIIRFDGKPIAWPEPTHGKPEDPDVMSGRKLPWRTAAECIDWSLPCPSTFDTSAEIWAKHQLRAVRPLADATMARVARGMKRYVLDAERPFLVSVAHGDSGGRREYPIDEPHGVVTAGGISHAVVAPSVIRFNTGATGQDMRDPLSTVTANSFIKRPGGAAPLGIIAPVLTAAQQGGSVRSVADPHHTITASSKDQNSVIVPTLVGCGGRAGQSRPRAGDEPVGTITAKADGCVAVAFLAQNNYLEPGHDACEPLSTIVGRGSTQSPIVAFMVQHNGDPRPDGSETARPGRAADEPLATITQSGSQQSLVSAFVARQFGTSTGHAVDDPAATVMADGGGKSQLVMPYLQAYYGTGDGQHETEPMRTVTTKDRHGHVEATISVPPFTEAQADRARQVADFMRAHGFWDDREFVTVEISGETFVIVDIGMRMLTPRELFNAQGFPSDYVIDGAWNYQADGAGPVWREFSKSVQVSCVGNSVSPPVACALVSANCSHLAVQREAA</sequence>
<evidence type="ECO:0000256" key="5">
    <source>
        <dbReference type="ARBA" id="ARBA00022747"/>
    </source>
</evidence>
<reference evidence="7 8" key="1">
    <citation type="submission" date="2023-03" db="EMBL/GenBank/DDBJ databases">
        <authorList>
            <person name="Menendez E."/>
            <person name="Kaur S."/>
            <person name="Flores-Felix J.D."/>
            <person name="diCenzo G.C."/>
            <person name="Peix A."/>
            <person name="Velazquez E."/>
        </authorList>
    </citation>
    <scope>NUCLEOTIDE SEQUENCE [LARGE SCALE GENOMIC DNA]</scope>
    <source>
        <strain evidence="7 8">CCBAU 71714</strain>
    </source>
</reference>
<dbReference type="InterPro" id="IPR029063">
    <property type="entry name" value="SAM-dependent_MTases_sf"/>
</dbReference>
<dbReference type="PANTHER" id="PTHR10629:SF52">
    <property type="entry name" value="DNA (CYTOSINE-5)-METHYLTRANSFERASE 1"/>
    <property type="match status" value="1"/>
</dbReference>
<comment type="catalytic activity">
    <reaction evidence="6">
        <text>a 2'-deoxycytidine in DNA + S-adenosyl-L-methionine = a 5-methyl-2'-deoxycytidine in DNA + S-adenosyl-L-homocysteine + H(+)</text>
        <dbReference type="Rhea" id="RHEA:13681"/>
        <dbReference type="Rhea" id="RHEA-COMP:11369"/>
        <dbReference type="Rhea" id="RHEA-COMP:11370"/>
        <dbReference type="ChEBI" id="CHEBI:15378"/>
        <dbReference type="ChEBI" id="CHEBI:57856"/>
        <dbReference type="ChEBI" id="CHEBI:59789"/>
        <dbReference type="ChEBI" id="CHEBI:85452"/>
        <dbReference type="ChEBI" id="CHEBI:85454"/>
        <dbReference type="EC" id="2.1.1.37"/>
    </reaction>
</comment>
<keyword evidence="3" id="KW-0808">Transferase</keyword>
<evidence type="ECO:0000256" key="1">
    <source>
        <dbReference type="ARBA" id="ARBA00011975"/>
    </source>
</evidence>
<name>A0ABY8T9M4_9HYPH</name>
<dbReference type="GO" id="GO:0008168">
    <property type="term" value="F:methyltransferase activity"/>
    <property type="evidence" value="ECO:0007669"/>
    <property type="project" value="UniProtKB-KW"/>
</dbReference>
<evidence type="ECO:0000256" key="6">
    <source>
        <dbReference type="ARBA" id="ARBA00047422"/>
    </source>
</evidence>
<dbReference type="RefSeq" id="WP_284718670.1">
    <property type="nucleotide sequence ID" value="NZ_CP120365.1"/>
</dbReference>
<dbReference type="Proteomes" id="UP001233264">
    <property type="component" value="Chromosome"/>
</dbReference>